<evidence type="ECO:0000256" key="6">
    <source>
        <dbReference type="ARBA" id="ARBA00022989"/>
    </source>
</evidence>
<keyword evidence="5 12" id="KW-0812">Transmembrane</keyword>
<feature type="transmembrane region" description="Helical" evidence="12">
    <location>
        <begin position="471"/>
        <end position="494"/>
    </location>
</feature>
<evidence type="ECO:0000256" key="2">
    <source>
        <dbReference type="ARBA" id="ARBA00006434"/>
    </source>
</evidence>
<dbReference type="EMBL" id="JANEYT010000049">
    <property type="protein sequence ID" value="MCQ1059896.1"/>
    <property type="molecule type" value="Genomic_DNA"/>
</dbReference>
<proteinExistence type="inferred from homology"/>
<sequence length="595" mass="65251">MMVDIAVVIIYFGFLIAIGILFKSFSSSTSDYFRGGGKMLWWMVGSTSFMTAVSAMTFTGHMGKALTGGFAVATTVFYANALGYLCNYLFFAAKARQMRVITPLEGVRMRLGPINEQVFTWANVPLSVLQASIWVNALAVFTSAVIGIPLQQTIIVAGCVVLFMSLVGGSWAVIASDFMQMIILTTMTLVTGAVAIWKSGGLVPLLDAGLPEQPFIGDGYNHTYLFVGWFIFMFIKQFFSTNNMVDSYRYISAKDTKNARKAAILAGTLMLIGPVLWFVPAWYVAAHYPDTSTWGLAGLGAKVADATYFMFVSREMPVGMVGLMLAAMFAATMSSMDSALNRNAGIILKSVYEPYFCKNHSEKHLIFVSKLLTAVFGIIIIIAALFLTSLKEFGLFDLTMLVSTLIGFPILIPSIMCFFIRKTPDWAGWGTVLVGMAVSGTIAFGMTPEVIESILNLEQPLTSREYTEMKSVTLGLIGHLSITLPFFILSQYFYKGHTEQRQKEVDQFFSNVDTEVIVEDTPQSVAMDNKQNSVLGKMVLIASLFILSLTLVPNPMWGRMLFVIIAAILALVGTLLVKSKRSLEVSSTPKEEVSA</sequence>
<feature type="transmembrane region" description="Helical" evidence="12">
    <location>
        <begin position="70"/>
        <end position="91"/>
    </location>
</feature>
<dbReference type="PROSITE" id="PS50283">
    <property type="entry name" value="NA_SOLUT_SYMP_3"/>
    <property type="match status" value="1"/>
</dbReference>
<keyword evidence="10" id="KW-0739">Sodium transport</keyword>
<name>A0ABT1N5A6_9GAMM</name>
<keyword evidence="8" id="KW-0406">Ion transport</keyword>
<feature type="transmembrane region" description="Helical" evidence="12">
    <location>
        <begin position="154"/>
        <end position="174"/>
    </location>
</feature>
<dbReference type="Gene3D" id="1.20.1730.10">
    <property type="entry name" value="Sodium/glucose cotransporter"/>
    <property type="match status" value="1"/>
</dbReference>
<keyword evidence="6 12" id="KW-1133">Transmembrane helix</keyword>
<dbReference type="PANTHER" id="PTHR42985">
    <property type="entry name" value="SODIUM-COUPLED MONOCARBOXYLATE TRANSPORTER"/>
    <property type="match status" value="1"/>
</dbReference>
<evidence type="ECO:0000256" key="10">
    <source>
        <dbReference type="ARBA" id="ARBA00023201"/>
    </source>
</evidence>
<reference evidence="13 14" key="1">
    <citation type="submission" date="2022-07" db="EMBL/GenBank/DDBJ databases">
        <title>Photobacterium pectinilyticum sp. nov., a marine bacterium isolated from surface seawater of Qingdao offshore.</title>
        <authorList>
            <person name="Wang X."/>
        </authorList>
    </citation>
    <scope>NUCLEOTIDE SEQUENCE [LARGE SCALE GENOMIC DNA]</scope>
    <source>
        <strain evidence="13 14">ZSDE20</strain>
    </source>
</reference>
<feature type="transmembrane region" description="Helical" evidence="12">
    <location>
        <begin position="398"/>
        <end position="420"/>
    </location>
</feature>
<feature type="transmembrane region" description="Helical" evidence="12">
    <location>
        <begin position="557"/>
        <end position="577"/>
    </location>
</feature>
<comment type="subcellular location">
    <subcellularLocation>
        <location evidence="1">Cell membrane</location>
        <topology evidence="1">Multi-pass membrane protein</topology>
    </subcellularLocation>
</comment>
<feature type="transmembrane region" description="Helical" evidence="12">
    <location>
        <begin position="6"/>
        <end position="27"/>
    </location>
</feature>
<feature type="transmembrane region" description="Helical" evidence="12">
    <location>
        <begin position="39"/>
        <end position="58"/>
    </location>
</feature>
<feature type="transmembrane region" description="Helical" evidence="12">
    <location>
        <begin position="432"/>
        <end position="451"/>
    </location>
</feature>
<feature type="transmembrane region" description="Helical" evidence="12">
    <location>
        <begin position="534"/>
        <end position="551"/>
    </location>
</feature>
<keyword evidence="9 12" id="KW-0472">Membrane</keyword>
<gene>
    <name evidence="13" type="ORF">NHN17_17750</name>
</gene>
<feature type="transmembrane region" description="Helical" evidence="12">
    <location>
        <begin position="118"/>
        <end position="148"/>
    </location>
</feature>
<organism evidence="13 14">
    <name type="scientific">Photobacterium pectinilyticum</name>
    <dbReference type="NCBI Taxonomy" id="2906793"/>
    <lineage>
        <taxon>Bacteria</taxon>
        <taxon>Pseudomonadati</taxon>
        <taxon>Pseudomonadota</taxon>
        <taxon>Gammaproteobacteria</taxon>
        <taxon>Vibrionales</taxon>
        <taxon>Vibrionaceae</taxon>
        <taxon>Photobacterium</taxon>
    </lineage>
</organism>
<dbReference type="InterPro" id="IPR001734">
    <property type="entry name" value="Na/solute_symporter"/>
</dbReference>
<comment type="caution">
    <text evidence="13">The sequence shown here is derived from an EMBL/GenBank/DDBJ whole genome shotgun (WGS) entry which is preliminary data.</text>
</comment>
<evidence type="ECO:0000313" key="13">
    <source>
        <dbReference type="EMBL" id="MCQ1059896.1"/>
    </source>
</evidence>
<dbReference type="Proteomes" id="UP001524460">
    <property type="component" value="Unassembled WGS sequence"/>
</dbReference>
<evidence type="ECO:0000256" key="11">
    <source>
        <dbReference type="RuleBase" id="RU362091"/>
    </source>
</evidence>
<evidence type="ECO:0000256" key="12">
    <source>
        <dbReference type="SAM" id="Phobius"/>
    </source>
</evidence>
<evidence type="ECO:0000313" key="14">
    <source>
        <dbReference type="Proteomes" id="UP001524460"/>
    </source>
</evidence>
<dbReference type="InterPro" id="IPR038377">
    <property type="entry name" value="Na/Glc_symporter_sf"/>
</dbReference>
<feature type="transmembrane region" description="Helical" evidence="12">
    <location>
        <begin position="365"/>
        <end position="386"/>
    </location>
</feature>
<feature type="transmembrane region" description="Helical" evidence="12">
    <location>
        <begin position="262"/>
        <end position="285"/>
    </location>
</feature>
<dbReference type="InterPro" id="IPR051163">
    <property type="entry name" value="Sodium:Solute_Symporter_SSF"/>
</dbReference>
<keyword evidence="4" id="KW-1003">Cell membrane</keyword>
<evidence type="ECO:0000256" key="8">
    <source>
        <dbReference type="ARBA" id="ARBA00023065"/>
    </source>
</evidence>
<evidence type="ECO:0000256" key="3">
    <source>
        <dbReference type="ARBA" id="ARBA00022448"/>
    </source>
</evidence>
<keyword evidence="3" id="KW-0813">Transport</keyword>
<evidence type="ECO:0000256" key="4">
    <source>
        <dbReference type="ARBA" id="ARBA00022475"/>
    </source>
</evidence>
<dbReference type="Pfam" id="PF00474">
    <property type="entry name" value="SSF"/>
    <property type="match status" value="1"/>
</dbReference>
<feature type="transmembrane region" description="Helical" evidence="12">
    <location>
        <begin position="318"/>
        <end position="340"/>
    </location>
</feature>
<evidence type="ECO:0000256" key="9">
    <source>
        <dbReference type="ARBA" id="ARBA00023136"/>
    </source>
</evidence>
<comment type="similarity">
    <text evidence="2 11">Belongs to the sodium:solute symporter (SSF) (TC 2.A.21) family.</text>
</comment>
<keyword evidence="7" id="KW-0915">Sodium</keyword>
<evidence type="ECO:0000256" key="7">
    <source>
        <dbReference type="ARBA" id="ARBA00023053"/>
    </source>
</evidence>
<keyword evidence="14" id="KW-1185">Reference proteome</keyword>
<evidence type="ECO:0000256" key="5">
    <source>
        <dbReference type="ARBA" id="ARBA00022692"/>
    </source>
</evidence>
<evidence type="ECO:0000256" key="1">
    <source>
        <dbReference type="ARBA" id="ARBA00004651"/>
    </source>
</evidence>
<feature type="transmembrane region" description="Helical" evidence="12">
    <location>
        <begin position="181"/>
        <end position="203"/>
    </location>
</feature>
<accession>A0ABT1N5A6</accession>
<dbReference type="PANTHER" id="PTHR42985:SF40">
    <property type="entry name" value="LD47995P-RELATED"/>
    <property type="match status" value="1"/>
</dbReference>
<feature type="transmembrane region" description="Helical" evidence="12">
    <location>
        <begin position="223"/>
        <end position="241"/>
    </location>
</feature>
<protein>
    <submittedName>
        <fullName evidence="13">Transporter</fullName>
    </submittedName>
</protein>